<feature type="transmembrane region" description="Helical" evidence="7">
    <location>
        <begin position="71"/>
        <end position="98"/>
    </location>
</feature>
<keyword evidence="9" id="KW-0378">Hydrolase</keyword>
<sequence length="618" mass="65788">MMTGHTWHTRHTRRPRQSRSDPSIRMVCADGRERGSRDLRMMPLACAAWVGALSAPRILDASTAPTEMPPVVFATIVVVVVLLVTMLVATVLFDTVLFTRCAAARHRSTVGKGHAAYVGGASAPLRRCLPMLLLMFVAGGAAALSAIADETVSRGDAASVMASERAGRVEIVAEVLSPAVSCTFRGSDCMMSIRIRSLRSAESATPSSAEATLFASGPGCMLQSGAVYRLTGKLSHSSYSKELWFTLAVDDRAPAPRLVVQAPGWKRAITLMQRRFLAVTARLGEQGRVLVPGLTLGVLGQEAIDGGGAMPGAAIVDPAYAEGIKEDFRRSGIIHLMVVSGGHFLLLESAVISMARTLRMHRVLIACATAIASLALGLCVYPSAAVDRAFAMSLLGACSLMLGRPRQTISQLSWAVIVMLLLHPRLAHSYGFALSCAAVLGIALWSGPTMKMLHAMLPAPIAKALAVTISAQLLTLPIQLLIDPKLPLLSVPANLLVTPVVSAATVCGLLSLALAWCAPQLSYHLAWLASCGTSLMEDCATWIGNSPYAMLPWVQGWVGALSVFLMEMLLLIACSVARRMRGGGDDPGADGVPYQPRRLDALRFWWRESKEMFGLGGD</sequence>
<evidence type="ECO:0000256" key="5">
    <source>
        <dbReference type="ARBA" id="ARBA00023136"/>
    </source>
</evidence>
<name>A0A087CCS4_9BIFI</name>
<dbReference type="NCBIfam" id="TIGR00360">
    <property type="entry name" value="ComEC_N-term"/>
    <property type="match status" value="1"/>
</dbReference>
<dbReference type="Pfam" id="PF03772">
    <property type="entry name" value="Competence"/>
    <property type="match status" value="1"/>
</dbReference>
<feature type="domain" description="ComEC/Rec2-related protein" evidence="8">
    <location>
        <begin position="323"/>
        <end position="573"/>
    </location>
</feature>
<feature type="transmembrane region" description="Helical" evidence="7">
    <location>
        <begin position="460"/>
        <end position="482"/>
    </location>
</feature>
<feature type="transmembrane region" description="Helical" evidence="7">
    <location>
        <begin position="494"/>
        <end position="518"/>
    </location>
</feature>
<evidence type="ECO:0000256" key="2">
    <source>
        <dbReference type="ARBA" id="ARBA00022475"/>
    </source>
</evidence>
<evidence type="ECO:0000256" key="6">
    <source>
        <dbReference type="SAM" id="MobiDB-lite"/>
    </source>
</evidence>
<feature type="transmembrane region" description="Helical" evidence="7">
    <location>
        <begin position="525"/>
        <end position="544"/>
    </location>
</feature>
<evidence type="ECO:0000256" key="1">
    <source>
        <dbReference type="ARBA" id="ARBA00004651"/>
    </source>
</evidence>
<feature type="region of interest" description="Disordered" evidence="6">
    <location>
        <begin position="1"/>
        <end position="22"/>
    </location>
</feature>
<feature type="transmembrane region" description="Helical" evidence="7">
    <location>
        <begin position="363"/>
        <end position="384"/>
    </location>
</feature>
<dbReference type="EMBL" id="JGZI01000010">
    <property type="protein sequence ID" value="KFI81074.1"/>
    <property type="molecule type" value="Genomic_DNA"/>
</dbReference>
<dbReference type="PANTHER" id="PTHR30619:SF7">
    <property type="entry name" value="BETA-LACTAMASE DOMAIN PROTEIN"/>
    <property type="match status" value="1"/>
</dbReference>
<evidence type="ECO:0000256" key="7">
    <source>
        <dbReference type="SAM" id="Phobius"/>
    </source>
</evidence>
<comment type="subcellular location">
    <subcellularLocation>
        <location evidence="1">Cell membrane</location>
        <topology evidence="1">Multi-pass membrane protein</topology>
    </subcellularLocation>
</comment>
<dbReference type="STRING" id="218140.BPSY_1480"/>
<feature type="transmembrane region" description="Helical" evidence="7">
    <location>
        <begin position="556"/>
        <end position="577"/>
    </location>
</feature>
<proteinExistence type="predicted"/>
<protein>
    <submittedName>
        <fullName evidence="9">Hydrolase</fullName>
    </submittedName>
</protein>
<dbReference type="GO" id="GO:0005886">
    <property type="term" value="C:plasma membrane"/>
    <property type="evidence" value="ECO:0007669"/>
    <property type="project" value="UniProtKB-SubCell"/>
</dbReference>
<dbReference type="Proteomes" id="UP000029050">
    <property type="component" value="Unassembled WGS sequence"/>
</dbReference>
<reference evidence="9 10" key="1">
    <citation type="submission" date="2014-03" db="EMBL/GenBank/DDBJ databases">
        <title>Genomics of Bifidobacteria.</title>
        <authorList>
            <person name="Ventura M."/>
            <person name="Milani C."/>
            <person name="Lugli G.A."/>
        </authorList>
    </citation>
    <scope>NUCLEOTIDE SEQUENCE [LARGE SCALE GENOMIC DNA]</scope>
    <source>
        <strain evidence="9 10">LMG 21775</strain>
    </source>
</reference>
<feature type="transmembrane region" description="Helical" evidence="7">
    <location>
        <begin position="129"/>
        <end position="148"/>
    </location>
</feature>
<evidence type="ECO:0000256" key="3">
    <source>
        <dbReference type="ARBA" id="ARBA00022692"/>
    </source>
</evidence>
<keyword evidence="10" id="KW-1185">Reference proteome</keyword>
<dbReference type="InterPro" id="IPR052159">
    <property type="entry name" value="Competence_DNA_uptake"/>
</dbReference>
<evidence type="ECO:0000259" key="8">
    <source>
        <dbReference type="Pfam" id="PF03772"/>
    </source>
</evidence>
<evidence type="ECO:0000256" key="4">
    <source>
        <dbReference type="ARBA" id="ARBA00022989"/>
    </source>
</evidence>
<keyword evidence="5 7" id="KW-0472">Membrane</keyword>
<dbReference type="InterPro" id="IPR004477">
    <property type="entry name" value="ComEC_N"/>
</dbReference>
<gene>
    <name evidence="9" type="ORF">BPSY_1480</name>
</gene>
<comment type="caution">
    <text evidence="9">The sequence shown here is derived from an EMBL/GenBank/DDBJ whole genome shotgun (WGS) entry which is preliminary data.</text>
</comment>
<keyword evidence="4 7" id="KW-1133">Transmembrane helix</keyword>
<evidence type="ECO:0000313" key="9">
    <source>
        <dbReference type="EMBL" id="KFI81074.1"/>
    </source>
</evidence>
<dbReference type="GO" id="GO:0016787">
    <property type="term" value="F:hydrolase activity"/>
    <property type="evidence" value="ECO:0007669"/>
    <property type="project" value="UniProtKB-KW"/>
</dbReference>
<dbReference type="AlphaFoldDB" id="A0A087CCS4"/>
<feature type="transmembrane region" description="Helical" evidence="7">
    <location>
        <begin position="429"/>
        <end position="448"/>
    </location>
</feature>
<dbReference type="PANTHER" id="PTHR30619">
    <property type="entry name" value="DNA INTERNALIZATION/COMPETENCE PROTEIN COMEC/REC2"/>
    <property type="match status" value="1"/>
</dbReference>
<keyword evidence="2" id="KW-1003">Cell membrane</keyword>
<accession>A0A087CCS4</accession>
<organism evidence="9 10">
    <name type="scientific">Bifidobacterium psychraerophilum</name>
    <dbReference type="NCBI Taxonomy" id="218140"/>
    <lineage>
        <taxon>Bacteria</taxon>
        <taxon>Bacillati</taxon>
        <taxon>Actinomycetota</taxon>
        <taxon>Actinomycetes</taxon>
        <taxon>Bifidobacteriales</taxon>
        <taxon>Bifidobacteriaceae</taxon>
        <taxon>Bifidobacterium</taxon>
    </lineage>
</organism>
<evidence type="ECO:0000313" key="10">
    <source>
        <dbReference type="Proteomes" id="UP000029050"/>
    </source>
</evidence>
<keyword evidence="3 7" id="KW-0812">Transmembrane</keyword>
<feature type="compositionally biased region" description="Basic residues" evidence="6">
    <location>
        <begin position="7"/>
        <end position="17"/>
    </location>
</feature>
<dbReference type="eggNOG" id="COG0658">
    <property type="taxonomic scope" value="Bacteria"/>
</dbReference>